<dbReference type="RefSeq" id="WP_377043698.1">
    <property type="nucleotide sequence ID" value="NZ_JBHLUN010000005.1"/>
</dbReference>
<reference evidence="1 2" key="1">
    <citation type="submission" date="2024-09" db="EMBL/GenBank/DDBJ databases">
        <authorList>
            <person name="Sun Q."/>
            <person name="Mori K."/>
        </authorList>
    </citation>
    <scope>NUCLEOTIDE SEQUENCE [LARGE SCALE GENOMIC DNA]</scope>
    <source>
        <strain evidence="1 2">TBRC 5777</strain>
    </source>
</reference>
<evidence type="ECO:0008006" key="3">
    <source>
        <dbReference type="Google" id="ProtNLM"/>
    </source>
</evidence>
<protein>
    <recommendedName>
        <fullName evidence="3">Chromosome partitioning protein ParB</fullName>
    </recommendedName>
</protein>
<dbReference type="EMBL" id="JBHLUN010000005">
    <property type="protein sequence ID" value="MFC0407963.1"/>
    <property type="molecule type" value="Genomic_DNA"/>
</dbReference>
<accession>A0ABV6JQG2</accession>
<organism evidence="1 2">
    <name type="scientific">Roseomonas elaeocarpi</name>
    <dbReference type="NCBI Taxonomy" id="907779"/>
    <lineage>
        <taxon>Bacteria</taxon>
        <taxon>Pseudomonadati</taxon>
        <taxon>Pseudomonadota</taxon>
        <taxon>Alphaproteobacteria</taxon>
        <taxon>Acetobacterales</taxon>
        <taxon>Roseomonadaceae</taxon>
        <taxon>Roseomonas</taxon>
    </lineage>
</organism>
<sequence>MGSLFSAPKPVVIATPTVTTAPAAESAAVADEAATAAREDTAARRLRGLAGTIATSDRGVLTPLANLPQTARKTLLGE</sequence>
<comment type="caution">
    <text evidence="1">The sequence shown here is derived from an EMBL/GenBank/DDBJ whole genome shotgun (WGS) entry which is preliminary data.</text>
</comment>
<gene>
    <name evidence="1" type="ORF">ACFFGY_06850</name>
</gene>
<keyword evidence="2" id="KW-1185">Reference proteome</keyword>
<evidence type="ECO:0000313" key="1">
    <source>
        <dbReference type="EMBL" id="MFC0407963.1"/>
    </source>
</evidence>
<proteinExistence type="predicted"/>
<dbReference type="Proteomes" id="UP001589865">
    <property type="component" value="Unassembled WGS sequence"/>
</dbReference>
<name>A0ABV6JQG2_9PROT</name>
<evidence type="ECO:0000313" key="2">
    <source>
        <dbReference type="Proteomes" id="UP001589865"/>
    </source>
</evidence>